<dbReference type="GO" id="GO:0006310">
    <property type="term" value="P:DNA recombination"/>
    <property type="evidence" value="ECO:0007669"/>
    <property type="project" value="UniProtKB-KW"/>
</dbReference>
<keyword evidence="3" id="KW-0233">DNA recombination</keyword>
<comment type="caution">
    <text evidence="5">The sequence shown here is derived from an EMBL/GenBank/DDBJ whole genome shotgun (WGS) entry which is preliminary data.</text>
</comment>
<keyword evidence="2" id="KW-0229">DNA integration</keyword>
<evidence type="ECO:0000256" key="3">
    <source>
        <dbReference type="ARBA" id="ARBA00023172"/>
    </source>
</evidence>
<accession>A0AAV5NJN6</accession>
<dbReference type="InterPro" id="IPR013762">
    <property type="entry name" value="Integrase-like_cat_sf"/>
</dbReference>
<evidence type="ECO:0000313" key="6">
    <source>
        <dbReference type="Proteomes" id="UP001156614"/>
    </source>
</evidence>
<dbReference type="AlphaFoldDB" id="A0AAV5NJN6"/>
<evidence type="ECO:0000256" key="2">
    <source>
        <dbReference type="ARBA" id="ARBA00022908"/>
    </source>
</evidence>
<comment type="similarity">
    <text evidence="1">Belongs to the 'phage' integrase family.</text>
</comment>
<dbReference type="Gene3D" id="1.10.443.10">
    <property type="entry name" value="Intergrase catalytic core"/>
    <property type="match status" value="1"/>
</dbReference>
<evidence type="ECO:0000259" key="4">
    <source>
        <dbReference type="Pfam" id="PF00589"/>
    </source>
</evidence>
<proteinExistence type="inferred from homology"/>
<feature type="domain" description="Tyr recombinase" evidence="4">
    <location>
        <begin position="1"/>
        <end position="103"/>
    </location>
</feature>
<organism evidence="5 6">
    <name type="scientific">Gluconobacter cerinus</name>
    <dbReference type="NCBI Taxonomy" id="38307"/>
    <lineage>
        <taxon>Bacteria</taxon>
        <taxon>Pseudomonadati</taxon>
        <taxon>Pseudomonadota</taxon>
        <taxon>Alphaproteobacteria</taxon>
        <taxon>Acetobacterales</taxon>
        <taxon>Acetobacteraceae</taxon>
        <taxon>Gluconobacter</taxon>
    </lineage>
</organism>
<evidence type="ECO:0000313" key="5">
    <source>
        <dbReference type="EMBL" id="GLQ64052.1"/>
    </source>
</evidence>
<dbReference type="InterPro" id="IPR050808">
    <property type="entry name" value="Phage_Integrase"/>
</dbReference>
<name>A0AAV5NJN6_9PROT</name>
<dbReference type="Pfam" id="PF00589">
    <property type="entry name" value="Phage_integrase"/>
    <property type="match status" value="1"/>
</dbReference>
<evidence type="ECO:0000256" key="1">
    <source>
        <dbReference type="ARBA" id="ARBA00008857"/>
    </source>
</evidence>
<reference evidence="6" key="1">
    <citation type="journal article" date="2019" name="Int. J. Syst. Evol. Microbiol.">
        <title>The Global Catalogue of Microorganisms (GCM) 10K type strain sequencing project: providing services to taxonomists for standard genome sequencing and annotation.</title>
        <authorList>
            <consortium name="The Broad Institute Genomics Platform"/>
            <consortium name="The Broad Institute Genome Sequencing Center for Infectious Disease"/>
            <person name="Wu L."/>
            <person name="Ma J."/>
        </authorList>
    </citation>
    <scope>NUCLEOTIDE SEQUENCE [LARGE SCALE GENOMIC DNA]</scope>
    <source>
        <strain evidence="6">NBRC 3267</strain>
    </source>
</reference>
<protein>
    <recommendedName>
        <fullName evidence="4">Tyr recombinase domain-containing protein</fullName>
    </recommendedName>
</protein>
<dbReference type="InterPro" id="IPR011010">
    <property type="entry name" value="DNA_brk_join_enz"/>
</dbReference>
<dbReference type="Proteomes" id="UP001156614">
    <property type="component" value="Unassembled WGS sequence"/>
</dbReference>
<dbReference type="SUPFAM" id="SSF56349">
    <property type="entry name" value="DNA breaking-rejoining enzymes"/>
    <property type="match status" value="1"/>
</dbReference>
<gene>
    <name evidence="5" type="ORF">GCM10007867_28980</name>
</gene>
<dbReference type="GO" id="GO:0003677">
    <property type="term" value="F:DNA binding"/>
    <property type="evidence" value="ECO:0007669"/>
    <property type="project" value="InterPro"/>
</dbReference>
<dbReference type="EMBL" id="BSNU01000007">
    <property type="protein sequence ID" value="GLQ64052.1"/>
    <property type="molecule type" value="Genomic_DNA"/>
</dbReference>
<sequence>MKAGREHRVPLCDGVLEILEAVLPLRDTQNGDYIFPGQKIGKNLSDVALSKALHTAAGTKNVTVHGLRSTFRDWAAEETDFPREVAEMALAHTIGDKVEAAYRRGDLFEKRRLLMQEWCQYVTRSELQK</sequence>
<dbReference type="PANTHER" id="PTHR30629:SF6">
    <property type="entry name" value="PROPHAGE INTEGRASE INTA-RELATED"/>
    <property type="match status" value="1"/>
</dbReference>
<dbReference type="PANTHER" id="PTHR30629">
    <property type="entry name" value="PROPHAGE INTEGRASE"/>
    <property type="match status" value="1"/>
</dbReference>
<dbReference type="InterPro" id="IPR002104">
    <property type="entry name" value="Integrase_catalytic"/>
</dbReference>
<dbReference type="GO" id="GO:0015074">
    <property type="term" value="P:DNA integration"/>
    <property type="evidence" value="ECO:0007669"/>
    <property type="project" value="UniProtKB-KW"/>
</dbReference>
<keyword evidence="6" id="KW-1185">Reference proteome</keyword>